<keyword evidence="2" id="KW-1185">Reference proteome</keyword>
<reference evidence="1" key="2">
    <citation type="journal article" date="2016" name="Fungal Biol.">
        <title>Ochratoxin A production by Penicillium thymicola.</title>
        <authorList>
            <person name="Nguyen H.D.T."/>
            <person name="McMullin D.R."/>
            <person name="Ponomareva E."/>
            <person name="Riley R."/>
            <person name="Pomraning K.R."/>
            <person name="Baker S.E."/>
            <person name="Seifert K.A."/>
        </authorList>
    </citation>
    <scope>NUCLEOTIDE SEQUENCE</scope>
    <source>
        <strain evidence="1">DAOM 180753</strain>
    </source>
</reference>
<gene>
    <name evidence="1" type="ORF">VN97_g6646</name>
</gene>
<dbReference type="EMBL" id="LACB01000196">
    <property type="protein sequence ID" value="KAJ9486693.1"/>
    <property type="molecule type" value="Genomic_DNA"/>
</dbReference>
<reference evidence="1" key="1">
    <citation type="submission" date="2015-06" db="EMBL/GenBank/DDBJ databases">
        <authorList>
            <person name="Nguyen H."/>
        </authorList>
    </citation>
    <scope>NUCLEOTIDE SEQUENCE</scope>
    <source>
        <strain evidence="1">DAOM 180753</strain>
    </source>
</reference>
<evidence type="ECO:0000313" key="2">
    <source>
        <dbReference type="Proteomes" id="UP001227192"/>
    </source>
</evidence>
<organism evidence="1 2">
    <name type="scientific">Penicillium thymicola</name>
    <dbReference type="NCBI Taxonomy" id="293382"/>
    <lineage>
        <taxon>Eukaryota</taxon>
        <taxon>Fungi</taxon>
        <taxon>Dikarya</taxon>
        <taxon>Ascomycota</taxon>
        <taxon>Pezizomycotina</taxon>
        <taxon>Eurotiomycetes</taxon>
        <taxon>Eurotiomycetidae</taxon>
        <taxon>Eurotiales</taxon>
        <taxon>Aspergillaceae</taxon>
        <taxon>Penicillium</taxon>
    </lineage>
</organism>
<dbReference type="Proteomes" id="UP001227192">
    <property type="component" value="Unassembled WGS sequence"/>
</dbReference>
<accession>A0AAI9TH77</accession>
<dbReference type="AlphaFoldDB" id="A0AAI9TH77"/>
<comment type="caution">
    <text evidence="1">The sequence shown here is derived from an EMBL/GenBank/DDBJ whole genome shotgun (WGS) entry which is preliminary data.</text>
</comment>
<proteinExistence type="predicted"/>
<evidence type="ECO:0000313" key="1">
    <source>
        <dbReference type="EMBL" id="KAJ9486693.1"/>
    </source>
</evidence>
<name>A0AAI9TH77_PENTH</name>
<protein>
    <submittedName>
        <fullName evidence="1">Uncharacterized protein</fullName>
    </submittedName>
</protein>
<sequence>MVDGGPASIKEIAVYPCRRGTGIPTSYLVDVYYWLTILIQKTKLAFYARWFRTNTQWPFINVLRQSLEEHIAMI</sequence>